<feature type="compositionally biased region" description="Basic and acidic residues" evidence="1">
    <location>
        <begin position="97"/>
        <end position="112"/>
    </location>
</feature>
<keyword evidence="2" id="KW-1133">Transmembrane helix</keyword>
<dbReference type="EMBL" id="MN739745">
    <property type="protein sequence ID" value="QHT24446.1"/>
    <property type="molecule type" value="Genomic_DNA"/>
</dbReference>
<keyword evidence="2" id="KW-0812">Transmembrane</keyword>
<feature type="transmembrane region" description="Helical" evidence="2">
    <location>
        <begin position="7"/>
        <end position="27"/>
    </location>
</feature>
<feature type="region of interest" description="Disordered" evidence="1">
    <location>
        <begin position="86"/>
        <end position="112"/>
    </location>
</feature>
<evidence type="ECO:0000313" key="3">
    <source>
        <dbReference type="EMBL" id="QHT24446.1"/>
    </source>
</evidence>
<reference evidence="3" key="1">
    <citation type="journal article" date="2020" name="Nature">
        <title>Giant virus diversity and host interactions through global metagenomics.</title>
        <authorList>
            <person name="Schulz F."/>
            <person name="Roux S."/>
            <person name="Paez-Espino D."/>
            <person name="Jungbluth S."/>
            <person name="Walsh D.A."/>
            <person name="Denef V.J."/>
            <person name="McMahon K.D."/>
            <person name="Konstantinidis K.T."/>
            <person name="Eloe-Fadrosh E.A."/>
            <person name="Kyrpides N.C."/>
            <person name="Woyke T."/>
        </authorList>
    </citation>
    <scope>NUCLEOTIDE SEQUENCE</scope>
    <source>
        <strain evidence="3">GVMAG-M-3300023179-150</strain>
    </source>
</reference>
<evidence type="ECO:0000256" key="1">
    <source>
        <dbReference type="SAM" id="MobiDB-lite"/>
    </source>
</evidence>
<keyword evidence="2" id="KW-0472">Membrane</keyword>
<sequence>MSSVSSNNILIIGLIIWIALYGFILYGWCPDNKLNWCALISVIFIIDLMKFSSNMNSVNGDQGLTKESSLNNLPEFTEVNDDIITEEFTETSDEPEKEQKKISDVHNDTETN</sequence>
<protein>
    <submittedName>
        <fullName evidence="3">Uncharacterized protein</fullName>
    </submittedName>
</protein>
<dbReference type="AlphaFoldDB" id="A0A6C0E5L0"/>
<evidence type="ECO:0000256" key="2">
    <source>
        <dbReference type="SAM" id="Phobius"/>
    </source>
</evidence>
<name>A0A6C0E5L0_9ZZZZ</name>
<organism evidence="3">
    <name type="scientific">viral metagenome</name>
    <dbReference type="NCBI Taxonomy" id="1070528"/>
    <lineage>
        <taxon>unclassified sequences</taxon>
        <taxon>metagenomes</taxon>
        <taxon>organismal metagenomes</taxon>
    </lineage>
</organism>
<feature type="compositionally biased region" description="Acidic residues" evidence="1">
    <location>
        <begin position="86"/>
        <end position="96"/>
    </location>
</feature>
<proteinExistence type="predicted"/>
<accession>A0A6C0E5L0</accession>